<gene>
    <name evidence="9" type="ORF">EAX62_06940</name>
</gene>
<accession>A0A3M0GYA3</accession>
<evidence type="ECO:0000256" key="2">
    <source>
        <dbReference type="ARBA" id="ARBA00022448"/>
    </source>
</evidence>
<feature type="transmembrane region" description="Helical" evidence="6">
    <location>
        <begin position="202"/>
        <end position="221"/>
    </location>
</feature>
<evidence type="ECO:0000256" key="1">
    <source>
        <dbReference type="ARBA" id="ARBA00004141"/>
    </source>
</evidence>
<feature type="transmembrane region" description="Helical" evidence="6">
    <location>
        <begin position="120"/>
        <end position="140"/>
    </location>
</feature>
<dbReference type="Pfam" id="PF16916">
    <property type="entry name" value="ZT_dimer"/>
    <property type="match status" value="1"/>
</dbReference>
<dbReference type="InterPro" id="IPR002524">
    <property type="entry name" value="Cation_efflux"/>
</dbReference>
<keyword evidence="3 6" id="KW-0812">Transmembrane</keyword>
<dbReference type="InterPro" id="IPR040177">
    <property type="entry name" value="SLC30A9"/>
</dbReference>
<dbReference type="InterPro" id="IPR027469">
    <property type="entry name" value="Cation_efflux_TMD_sf"/>
</dbReference>
<evidence type="ECO:0000256" key="3">
    <source>
        <dbReference type="ARBA" id="ARBA00022692"/>
    </source>
</evidence>
<keyword evidence="5 6" id="KW-0472">Membrane</keyword>
<name>A0A3M0GYA3_9ACTN</name>
<keyword evidence="4 6" id="KW-1133">Transmembrane helix</keyword>
<comment type="subcellular location">
    <subcellularLocation>
        <location evidence="1">Membrane</location>
        <topology evidence="1">Multi-pass membrane protein</topology>
    </subcellularLocation>
</comment>
<dbReference type="SUPFAM" id="SSF161111">
    <property type="entry name" value="Cation efflux protein transmembrane domain-like"/>
    <property type="match status" value="1"/>
</dbReference>
<feature type="transmembrane region" description="Helical" evidence="6">
    <location>
        <begin position="77"/>
        <end position="100"/>
    </location>
</feature>
<dbReference type="RefSeq" id="WP_121900836.1">
    <property type="nucleotide sequence ID" value="NZ_REFW01000001.1"/>
</dbReference>
<dbReference type="Gene3D" id="3.30.70.1350">
    <property type="entry name" value="Cation efflux protein, cytoplasmic domain"/>
    <property type="match status" value="1"/>
</dbReference>
<feature type="domain" description="Cation efflux protein cytoplasmic" evidence="8">
    <location>
        <begin position="233"/>
        <end position="302"/>
    </location>
</feature>
<keyword evidence="2" id="KW-0813">Transport</keyword>
<dbReference type="InterPro" id="IPR036837">
    <property type="entry name" value="Cation_efflux_CTD_sf"/>
</dbReference>
<dbReference type="SUPFAM" id="SSF160240">
    <property type="entry name" value="Cation efflux protein cytoplasmic domain-like"/>
    <property type="match status" value="1"/>
</dbReference>
<dbReference type="GO" id="GO:0006829">
    <property type="term" value="P:zinc ion transport"/>
    <property type="evidence" value="ECO:0007669"/>
    <property type="project" value="InterPro"/>
</dbReference>
<evidence type="ECO:0000313" key="10">
    <source>
        <dbReference type="Proteomes" id="UP000275256"/>
    </source>
</evidence>
<comment type="caution">
    <text evidence="9">The sequence shown here is derived from an EMBL/GenBank/DDBJ whole genome shotgun (WGS) entry which is preliminary data.</text>
</comment>
<dbReference type="GO" id="GO:0008324">
    <property type="term" value="F:monoatomic cation transmembrane transporter activity"/>
    <property type="evidence" value="ECO:0007669"/>
    <property type="project" value="InterPro"/>
</dbReference>
<dbReference type="Gene3D" id="1.20.1510.10">
    <property type="entry name" value="Cation efflux protein transmembrane domain"/>
    <property type="match status" value="1"/>
</dbReference>
<feature type="transmembrane region" description="Helical" evidence="6">
    <location>
        <begin position="176"/>
        <end position="196"/>
    </location>
</feature>
<dbReference type="GO" id="GO:0016020">
    <property type="term" value="C:membrane"/>
    <property type="evidence" value="ECO:0007669"/>
    <property type="project" value="UniProtKB-SubCell"/>
</dbReference>
<keyword evidence="10" id="KW-1185">Reference proteome</keyword>
<reference evidence="9 10" key="1">
    <citation type="submission" date="2018-10" db="EMBL/GenBank/DDBJ databases">
        <title>Tessaracoccus antarcticuss sp. nov., isolated from sediment.</title>
        <authorList>
            <person name="Zhou L.Y."/>
            <person name="Du Z.J."/>
        </authorList>
    </citation>
    <scope>NUCLEOTIDE SEQUENCE [LARGE SCALE GENOMIC DNA]</scope>
    <source>
        <strain evidence="9 10">JDX10</strain>
    </source>
</reference>
<dbReference type="NCBIfam" id="TIGR01297">
    <property type="entry name" value="CDF"/>
    <property type="match status" value="1"/>
</dbReference>
<dbReference type="PANTHER" id="PTHR13414">
    <property type="entry name" value="HUEL-CATION TRANSPORTER"/>
    <property type="match status" value="1"/>
</dbReference>
<dbReference type="OrthoDB" id="9806522at2"/>
<dbReference type="PANTHER" id="PTHR13414:SF9">
    <property type="entry name" value="PROTON-COUPLED ZINC ANTIPORTER SLC30A9, MITOCHONDRIAL"/>
    <property type="match status" value="1"/>
</dbReference>
<feature type="domain" description="Cation efflux protein transmembrane" evidence="7">
    <location>
        <begin position="10"/>
        <end position="228"/>
    </location>
</feature>
<evidence type="ECO:0000313" key="9">
    <source>
        <dbReference type="EMBL" id="RMB62286.1"/>
    </source>
</evidence>
<dbReference type="AlphaFoldDB" id="A0A3M0GYA3"/>
<organism evidence="9 10">
    <name type="scientific">Tessaracoccus antarcticus</name>
    <dbReference type="NCBI Taxonomy" id="2479848"/>
    <lineage>
        <taxon>Bacteria</taxon>
        <taxon>Bacillati</taxon>
        <taxon>Actinomycetota</taxon>
        <taxon>Actinomycetes</taxon>
        <taxon>Propionibacteriales</taxon>
        <taxon>Propionibacteriaceae</taxon>
        <taxon>Tessaracoccus</taxon>
    </lineage>
</organism>
<protein>
    <submittedName>
        <fullName evidence="9">Cation transporter</fullName>
    </submittedName>
</protein>
<evidence type="ECO:0000259" key="7">
    <source>
        <dbReference type="Pfam" id="PF01545"/>
    </source>
</evidence>
<dbReference type="EMBL" id="REFW01000001">
    <property type="protein sequence ID" value="RMB62286.1"/>
    <property type="molecule type" value="Genomic_DNA"/>
</dbReference>
<evidence type="ECO:0000256" key="4">
    <source>
        <dbReference type="ARBA" id="ARBA00022989"/>
    </source>
</evidence>
<evidence type="ECO:0000259" key="8">
    <source>
        <dbReference type="Pfam" id="PF16916"/>
    </source>
</evidence>
<dbReference type="InterPro" id="IPR027470">
    <property type="entry name" value="Cation_efflux_CTD"/>
</dbReference>
<dbReference type="InterPro" id="IPR058533">
    <property type="entry name" value="Cation_efflux_TM"/>
</dbReference>
<proteinExistence type="predicted"/>
<sequence>MSVEGGNKAVIAAATANGFIAITKFGAWLLTGSSSMLAEGIHSIADTGNQALLLIGGRNASKAADPEHPFGYGRSRYLAGFLVSVVLFSLGGLFALYEAWHKFQDLSDPSHAAGSILDSQWWWVPIVVLVFAMGAEGMSLRTALKEVGKIKGTQGWFSFVRTSKAPELPVIMLEDVAALLGLTFALAGVGLTLITGQLLFDVLGTAMIGVLLVVVAIILAIETRSLLLGESASPEDRQKIREALEATDGVERVIHFRTLHLGPEQILLAAKVGVDVADSAAEVADLINRAEAAVRTAVPHVTVSYIEPDIYDPHHTPRQPPAQETP</sequence>
<dbReference type="Proteomes" id="UP000275256">
    <property type="component" value="Unassembled WGS sequence"/>
</dbReference>
<evidence type="ECO:0000256" key="6">
    <source>
        <dbReference type="SAM" id="Phobius"/>
    </source>
</evidence>
<dbReference type="Pfam" id="PF01545">
    <property type="entry name" value="Cation_efflux"/>
    <property type="match status" value="1"/>
</dbReference>
<evidence type="ECO:0000256" key="5">
    <source>
        <dbReference type="ARBA" id="ARBA00023136"/>
    </source>
</evidence>